<evidence type="ECO:0000256" key="12">
    <source>
        <dbReference type="SAM" id="SignalP"/>
    </source>
</evidence>
<keyword evidence="15" id="KW-1185">Reference proteome</keyword>
<evidence type="ECO:0000256" key="6">
    <source>
        <dbReference type="ARBA" id="ARBA00023157"/>
    </source>
</evidence>
<protein>
    <recommendedName>
        <fullName evidence="2">thioredoxin-dependent peroxiredoxin</fullName>
        <ecNumber evidence="2">1.11.1.24</ecNumber>
    </recommendedName>
    <alternativeName>
        <fullName evidence="8">Thioredoxin peroxidase</fullName>
    </alternativeName>
    <alternativeName>
        <fullName evidence="10">Thioredoxin-dependent peroxiredoxin Bcp</fullName>
    </alternativeName>
</protein>
<dbReference type="InterPro" id="IPR000866">
    <property type="entry name" value="AhpC/TSA"/>
</dbReference>
<dbReference type="CDD" id="cd03017">
    <property type="entry name" value="PRX_BCP"/>
    <property type="match status" value="1"/>
</dbReference>
<dbReference type="InterPro" id="IPR036249">
    <property type="entry name" value="Thioredoxin-like_sf"/>
</dbReference>
<dbReference type="PANTHER" id="PTHR42801">
    <property type="entry name" value="THIOREDOXIN-DEPENDENT PEROXIDE REDUCTASE"/>
    <property type="match status" value="1"/>
</dbReference>
<dbReference type="EMBL" id="JAIGNU010000004">
    <property type="protein sequence ID" value="MBX7502837.1"/>
    <property type="molecule type" value="Genomic_DNA"/>
</dbReference>
<dbReference type="Proteomes" id="UP000782554">
    <property type="component" value="Unassembled WGS sequence"/>
</dbReference>
<feature type="domain" description="Thioredoxin" evidence="13">
    <location>
        <begin position="24"/>
        <end position="179"/>
    </location>
</feature>
<comment type="function">
    <text evidence="1">Thiol-specific peroxidase that catalyzes the reduction of hydrogen peroxide and organic hydroperoxides to water and alcohols, respectively. Plays a role in cell protection against oxidative stress by detoxifying peroxides and as sensor of hydrogen peroxide-mediated signaling events.</text>
</comment>
<dbReference type="SUPFAM" id="SSF52833">
    <property type="entry name" value="Thioredoxin-like"/>
    <property type="match status" value="1"/>
</dbReference>
<feature type="signal peptide" evidence="12">
    <location>
        <begin position="1"/>
        <end position="22"/>
    </location>
</feature>
<dbReference type="PROSITE" id="PS51352">
    <property type="entry name" value="THIOREDOXIN_2"/>
    <property type="match status" value="1"/>
</dbReference>
<evidence type="ECO:0000256" key="2">
    <source>
        <dbReference type="ARBA" id="ARBA00013017"/>
    </source>
</evidence>
<comment type="similarity">
    <text evidence="9">Belongs to the peroxiredoxin family. BCP/PrxQ subfamily.</text>
</comment>
<evidence type="ECO:0000256" key="1">
    <source>
        <dbReference type="ARBA" id="ARBA00003330"/>
    </source>
</evidence>
<name>A0ABS7JYU1_9SPHN</name>
<evidence type="ECO:0000256" key="3">
    <source>
        <dbReference type="ARBA" id="ARBA00022559"/>
    </source>
</evidence>
<evidence type="ECO:0000313" key="14">
    <source>
        <dbReference type="EMBL" id="MBX7502837.1"/>
    </source>
</evidence>
<evidence type="ECO:0000256" key="11">
    <source>
        <dbReference type="ARBA" id="ARBA00049091"/>
    </source>
</evidence>
<dbReference type="EC" id="1.11.1.24" evidence="2"/>
<evidence type="ECO:0000256" key="7">
    <source>
        <dbReference type="ARBA" id="ARBA00023284"/>
    </source>
</evidence>
<evidence type="ECO:0000256" key="5">
    <source>
        <dbReference type="ARBA" id="ARBA00023002"/>
    </source>
</evidence>
<reference evidence="14 15" key="1">
    <citation type="submission" date="2021-08" db="EMBL/GenBank/DDBJ databases">
        <title>Comparative Genomics Analysis of the Genus Qipengyuania Reveals Extensive Genetic Diversity and Metabolic Versatility, Including the Description of Fifteen Novel Species.</title>
        <authorList>
            <person name="Liu Y."/>
        </authorList>
    </citation>
    <scope>NUCLEOTIDE SEQUENCE [LARGE SCALE GENOMIC DNA]</scope>
    <source>
        <strain evidence="14 15">YG27</strain>
    </source>
</reference>
<dbReference type="InterPro" id="IPR050924">
    <property type="entry name" value="Peroxiredoxin_BCP/PrxQ"/>
</dbReference>
<evidence type="ECO:0000256" key="8">
    <source>
        <dbReference type="ARBA" id="ARBA00032824"/>
    </source>
</evidence>
<comment type="catalytic activity">
    <reaction evidence="11">
        <text>a hydroperoxide + [thioredoxin]-dithiol = an alcohol + [thioredoxin]-disulfide + H2O</text>
        <dbReference type="Rhea" id="RHEA:62620"/>
        <dbReference type="Rhea" id="RHEA-COMP:10698"/>
        <dbReference type="Rhea" id="RHEA-COMP:10700"/>
        <dbReference type="ChEBI" id="CHEBI:15377"/>
        <dbReference type="ChEBI" id="CHEBI:29950"/>
        <dbReference type="ChEBI" id="CHEBI:30879"/>
        <dbReference type="ChEBI" id="CHEBI:35924"/>
        <dbReference type="ChEBI" id="CHEBI:50058"/>
        <dbReference type="EC" id="1.11.1.24"/>
    </reaction>
</comment>
<keyword evidence="12" id="KW-0732">Signal</keyword>
<evidence type="ECO:0000256" key="4">
    <source>
        <dbReference type="ARBA" id="ARBA00022862"/>
    </source>
</evidence>
<evidence type="ECO:0000313" key="15">
    <source>
        <dbReference type="Proteomes" id="UP000782554"/>
    </source>
</evidence>
<dbReference type="Gene3D" id="3.40.30.10">
    <property type="entry name" value="Glutaredoxin"/>
    <property type="match status" value="1"/>
</dbReference>
<dbReference type="InterPro" id="IPR013766">
    <property type="entry name" value="Thioredoxin_domain"/>
</dbReference>
<comment type="caution">
    <text evidence="14">The sequence shown here is derived from an EMBL/GenBank/DDBJ whole genome shotgun (WGS) entry which is preliminary data.</text>
</comment>
<dbReference type="RefSeq" id="WP_221604019.1">
    <property type="nucleotide sequence ID" value="NZ_CAXPSY010000008.1"/>
</dbReference>
<proteinExistence type="inferred from homology"/>
<evidence type="ECO:0000256" key="10">
    <source>
        <dbReference type="ARBA" id="ARBA00042639"/>
    </source>
</evidence>
<dbReference type="PANTHER" id="PTHR42801:SF4">
    <property type="entry name" value="AHPC_TSA FAMILY PROTEIN"/>
    <property type="match status" value="1"/>
</dbReference>
<keyword evidence="6" id="KW-1015">Disulfide bond</keyword>
<feature type="chain" id="PRO_5045954618" description="thioredoxin-dependent peroxiredoxin" evidence="12">
    <location>
        <begin position="23"/>
        <end position="180"/>
    </location>
</feature>
<keyword evidence="5" id="KW-0560">Oxidoreductase</keyword>
<evidence type="ECO:0000256" key="9">
    <source>
        <dbReference type="ARBA" id="ARBA00038489"/>
    </source>
</evidence>
<gene>
    <name evidence="14" type="ORF">K3181_15455</name>
</gene>
<dbReference type="Pfam" id="PF00578">
    <property type="entry name" value="AhpC-TSA"/>
    <property type="match status" value="1"/>
</dbReference>
<sequence>MKMFRTMLAAAALGLAATPVLAALATGEQAPKFTAQGAMAGKPIRVDLATSLKKGPVVLYFFPAAFTSGCNLEAQAFAAAIDDFRAAGATVIGMTGGNTNQLRDFSAKHCAGQFPVASASKELIAQYDVSLGLTDDKAGWSNRTTYVIDTDGTVAFVYSDLKPNEHIARSLAAVRSLARK</sequence>
<organism evidence="14 15">
    <name type="scientific">Qipengyuania mesophila</name>
    <dbReference type="NCBI Taxonomy" id="2867246"/>
    <lineage>
        <taxon>Bacteria</taxon>
        <taxon>Pseudomonadati</taxon>
        <taxon>Pseudomonadota</taxon>
        <taxon>Alphaproteobacteria</taxon>
        <taxon>Sphingomonadales</taxon>
        <taxon>Erythrobacteraceae</taxon>
        <taxon>Qipengyuania</taxon>
    </lineage>
</organism>
<accession>A0ABS7JYU1</accession>
<evidence type="ECO:0000259" key="13">
    <source>
        <dbReference type="PROSITE" id="PS51352"/>
    </source>
</evidence>
<keyword evidence="3" id="KW-0575">Peroxidase</keyword>
<keyword evidence="7" id="KW-0676">Redox-active center</keyword>
<keyword evidence="4" id="KW-0049">Antioxidant</keyword>